<dbReference type="InterPro" id="IPR011711">
    <property type="entry name" value="GntR_C"/>
</dbReference>
<keyword evidence="2" id="KW-0238">DNA-binding</keyword>
<evidence type="ECO:0000313" key="5">
    <source>
        <dbReference type="EMBL" id="RUT33216.1"/>
    </source>
</evidence>
<dbReference type="Pfam" id="PF00392">
    <property type="entry name" value="GntR"/>
    <property type="match status" value="1"/>
</dbReference>
<dbReference type="OrthoDB" id="9028214at2"/>
<protein>
    <submittedName>
        <fullName evidence="5">FadR family transcriptional regulator</fullName>
    </submittedName>
</protein>
<evidence type="ECO:0000256" key="2">
    <source>
        <dbReference type="ARBA" id="ARBA00023125"/>
    </source>
</evidence>
<keyword evidence="1" id="KW-0805">Transcription regulation</keyword>
<dbReference type="SMART" id="SM00895">
    <property type="entry name" value="FCD"/>
    <property type="match status" value="1"/>
</dbReference>
<dbReference type="Pfam" id="PF07729">
    <property type="entry name" value="FCD"/>
    <property type="match status" value="1"/>
</dbReference>
<dbReference type="Proteomes" id="UP000281547">
    <property type="component" value="Unassembled WGS sequence"/>
</dbReference>
<sequence>MSEIGLGIVSGRYPQNSILPGDAELMEQFGVSRTVLREAMKTLAGKGLIIAKARIGTRVRDRAEWNLFDPDVLIWHAKTGFDREFLSYLAEMRMALEPEAAVLAARRATPECILALRNWVGEMGREGISADDFVVADLNLHLAIARAAGNPFLSCISTLIEVALVTSLAISSPIENRTAWKSSVAAHAGIVEAIAAGDQDGAREAMRVVIRQGTDRIGQSAP</sequence>
<dbReference type="SMART" id="SM00345">
    <property type="entry name" value="HTH_GNTR"/>
    <property type="match status" value="1"/>
</dbReference>
<dbReference type="PRINTS" id="PR00035">
    <property type="entry name" value="HTHGNTR"/>
</dbReference>
<evidence type="ECO:0000259" key="4">
    <source>
        <dbReference type="PROSITE" id="PS50949"/>
    </source>
</evidence>
<dbReference type="PANTHER" id="PTHR43537">
    <property type="entry name" value="TRANSCRIPTIONAL REGULATOR, GNTR FAMILY"/>
    <property type="match status" value="1"/>
</dbReference>
<dbReference type="InterPro" id="IPR036388">
    <property type="entry name" value="WH-like_DNA-bd_sf"/>
</dbReference>
<dbReference type="PROSITE" id="PS50949">
    <property type="entry name" value="HTH_GNTR"/>
    <property type="match status" value="1"/>
</dbReference>
<dbReference type="EMBL" id="RZNJ01000002">
    <property type="protein sequence ID" value="RUT33216.1"/>
    <property type="molecule type" value="Genomic_DNA"/>
</dbReference>
<organism evidence="5 6">
    <name type="scientific">Arsenicitalea aurantiaca</name>
    <dbReference type="NCBI Taxonomy" id="1783274"/>
    <lineage>
        <taxon>Bacteria</taxon>
        <taxon>Pseudomonadati</taxon>
        <taxon>Pseudomonadota</taxon>
        <taxon>Alphaproteobacteria</taxon>
        <taxon>Hyphomicrobiales</taxon>
        <taxon>Devosiaceae</taxon>
        <taxon>Arsenicitalea</taxon>
    </lineage>
</organism>
<evidence type="ECO:0000256" key="3">
    <source>
        <dbReference type="ARBA" id="ARBA00023163"/>
    </source>
</evidence>
<dbReference type="SUPFAM" id="SSF46785">
    <property type="entry name" value="Winged helix' DNA-binding domain"/>
    <property type="match status" value="1"/>
</dbReference>
<keyword evidence="6" id="KW-1185">Reference proteome</keyword>
<dbReference type="CDD" id="cd07377">
    <property type="entry name" value="WHTH_GntR"/>
    <property type="match status" value="1"/>
</dbReference>
<dbReference type="AlphaFoldDB" id="A0A433XGN9"/>
<dbReference type="InterPro" id="IPR000524">
    <property type="entry name" value="Tscrpt_reg_HTH_GntR"/>
</dbReference>
<keyword evidence="3" id="KW-0804">Transcription</keyword>
<reference evidence="5 6" key="1">
    <citation type="journal article" date="2016" name="Int. J. Syst. Evol. Microbiol.">
        <title>Arsenicitalea aurantiaca gen. nov., sp. nov., a new member of the family Hyphomicrobiaceae, isolated from high-arsenic sediment.</title>
        <authorList>
            <person name="Mu Y."/>
            <person name="Zhou L."/>
            <person name="Zeng X.C."/>
            <person name="Liu L."/>
            <person name="Pan Y."/>
            <person name="Chen X."/>
            <person name="Wang J."/>
            <person name="Li S."/>
            <person name="Li W.J."/>
            <person name="Wang Y."/>
        </authorList>
    </citation>
    <scope>NUCLEOTIDE SEQUENCE [LARGE SCALE GENOMIC DNA]</scope>
    <source>
        <strain evidence="5 6">42-50</strain>
    </source>
</reference>
<dbReference type="PANTHER" id="PTHR43537:SF44">
    <property type="entry name" value="GNTR FAMILY REGULATORY PROTEIN"/>
    <property type="match status" value="1"/>
</dbReference>
<accession>A0A433XGN9</accession>
<dbReference type="Gene3D" id="1.10.10.10">
    <property type="entry name" value="Winged helix-like DNA-binding domain superfamily/Winged helix DNA-binding domain"/>
    <property type="match status" value="1"/>
</dbReference>
<gene>
    <name evidence="5" type="ORF">EMQ25_08280</name>
</gene>
<comment type="caution">
    <text evidence="5">The sequence shown here is derived from an EMBL/GenBank/DDBJ whole genome shotgun (WGS) entry which is preliminary data.</text>
</comment>
<name>A0A433XGN9_9HYPH</name>
<evidence type="ECO:0000256" key="1">
    <source>
        <dbReference type="ARBA" id="ARBA00023015"/>
    </source>
</evidence>
<dbReference type="Gene3D" id="1.20.120.530">
    <property type="entry name" value="GntR ligand-binding domain-like"/>
    <property type="match status" value="1"/>
</dbReference>
<dbReference type="InterPro" id="IPR008920">
    <property type="entry name" value="TF_FadR/GntR_C"/>
</dbReference>
<dbReference type="GO" id="GO:0003700">
    <property type="term" value="F:DNA-binding transcription factor activity"/>
    <property type="evidence" value="ECO:0007669"/>
    <property type="project" value="InterPro"/>
</dbReference>
<dbReference type="GO" id="GO:0003677">
    <property type="term" value="F:DNA binding"/>
    <property type="evidence" value="ECO:0007669"/>
    <property type="project" value="UniProtKB-KW"/>
</dbReference>
<feature type="domain" description="HTH gntR-type" evidence="4">
    <location>
        <begin position="1"/>
        <end position="62"/>
    </location>
</feature>
<proteinExistence type="predicted"/>
<dbReference type="InterPro" id="IPR036390">
    <property type="entry name" value="WH_DNA-bd_sf"/>
</dbReference>
<evidence type="ECO:0000313" key="6">
    <source>
        <dbReference type="Proteomes" id="UP000281547"/>
    </source>
</evidence>
<dbReference type="SUPFAM" id="SSF48008">
    <property type="entry name" value="GntR ligand-binding domain-like"/>
    <property type="match status" value="1"/>
</dbReference>